<comment type="caution">
    <text evidence="7">The sequence shown here is derived from an EMBL/GenBank/DDBJ whole genome shotgun (WGS) entry which is preliminary data.</text>
</comment>
<evidence type="ECO:0000256" key="3">
    <source>
        <dbReference type="ARBA" id="ARBA00022989"/>
    </source>
</evidence>
<dbReference type="AlphaFoldDB" id="A0A1F7IZ05"/>
<dbReference type="GO" id="GO:0016020">
    <property type="term" value="C:membrane"/>
    <property type="evidence" value="ECO:0007669"/>
    <property type="project" value="UniProtKB-SubCell"/>
</dbReference>
<dbReference type="Proteomes" id="UP000177141">
    <property type="component" value="Unassembled WGS sequence"/>
</dbReference>
<dbReference type="InterPro" id="IPR019533">
    <property type="entry name" value="Peptidase_S26"/>
</dbReference>
<proteinExistence type="predicted"/>
<dbReference type="NCBIfam" id="TIGR02228">
    <property type="entry name" value="sigpep_I_arch"/>
    <property type="match status" value="1"/>
</dbReference>
<dbReference type="InterPro" id="IPR036286">
    <property type="entry name" value="LexA/Signal_pep-like_sf"/>
</dbReference>
<dbReference type="EC" id="3.4.21.89" evidence="5"/>
<accession>A0A1F7IZ05</accession>
<dbReference type="GO" id="GO:0009003">
    <property type="term" value="F:signal peptidase activity"/>
    <property type="evidence" value="ECO:0007669"/>
    <property type="project" value="UniProtKB-EC"/>
</dbReference>
<evidence type="ECO:0000256" key="5">
    <source>
        <dbReference type="NCBIfam" id="TIGR02228"/>
    </source>
</evidence>
<protein>
    <recommendedName>
        <fullName evidence="5">Signal peptidase I</fullName>
        <ecNumber evidence="5">3.4.21.89</ecNumber>
    </recommendedName>
</protein>
<dbReference type="Gene3D" id="2.10.109.10">
    <property type="entry name" value="Umud Fragment, subunit A"/>
    <property type="match status" value="1"/>
</dbReference>
<dbReference type="InterPro" id="IPR039498">
    <property type="entry name" value="NTP_transf_5"/>
</dbReference>
<feature type="transmembrane region" description="Helical" evidence="6">
    <location>
        <begin position="377"/>
        <end position="398"/>
    </location>
</feature>
<gene>
    <name evidence="7" type="ORF">A3A93_03880</name>
</gene>
<comment type="subcellular location">
    <subcellularLocation>
        <location evidence="1">Membrane</location>
    </subcellularLocation>
</comment>
<dbReference type="InterPro" id="IPR001733">
    <property type="entry name" value="Peptidase_S26B"/>
</dbReference>
<dbReference type="Pfam" id="PF14907">
    <property type="entry name" value="NTP_transf_5"/>
    <property type="match status" value="1"/>
</dbReference>
<evidence type="ECO:0000313" key="7">
    <source>
        <dbReference type="EMBL" id="OGK48579.1"/>
    </source>
</evidence>
<dbReference type="CDD" id="cd06530">
    <property type="entry name" value="S26_SPase_I"/>
    <property type="match status" value="1"/>
</dbReference>
<dbReference type="EMBL" id="MGAL01000013">
    <property type="protein sequence ID" value="OGK48579.1"/>
    <property type="molecule type" value="Genomic_DNA"/>
</dbReference>
<keyword evidence="2 6" id="KW-0812">Transmembrane</keyword>
<dbReference type="GO" id="GO:0004252">
    <property type="term" value="F:serine-type endopeptidase activity"/>
    <property type="evidence" value="ECO:0007669"/>
    <property type="project" value="UniProtKB-UniRule"/>
</dbReference>
<reference evidence="7 8" key="1">
    <citation type="journal article" date="2016" name="Nat. Commun.">
        <title>Thousands of microbial genomes shed light on interconnected biogeochemical processes in an aquifer system.</title>
        <authorList>
            <person name="Anantharaman K."/>
            <person name="Brown C.T."/>
            <person name="Hug L.A."/>
            <person name="Sharon I."/>
            <person name="Castelle C.J."/>
            <person name="Probst A.J."/>
            <person name="Thomas B.C."/>
            <person name="Singh A."/>
            <person name="Wilkins M.J."/>
            <person name="Karaoz U."/>
            <person name="Brodie E.L."/>
            <person name="Williams K.H."/>
            <person name="Hubbard S.S."/>
            <person name="Banfield J.F."/>
        </authorList>
    </citation>
    <scope>NUCLEOTIDE SEQUENCE [LARGE SCALE GENOMIC DNA]</scope>
</reference>
<evidence type="ECO:0000313" key="8">
    <source>
        <dbReference type="Proteomes" id="UP000177141"/>
    </source>
</evidence>
<organism evidence="7 8">
    <name type="scientific">Candidatus Roizmanbacteria bacterium RIFCSPLOWO2_01_FULL_38_12</name>
    <dbReference type="NCBI Taxonomy" id="1802061"/>
    <lineage>
        <taxon>Bacteria</taxon>
        <taxon>Candidatus Roizmaniibacteriota</taxon>
    </lineage>
</organism>
<dbReference type="STRING" id="1802061.A3A93_03880"/>
<keyword evidence="3 6" id="KW-1133">Transmembrane helix</keyword>
<dbReference type="GO" id="GO:0006465">
    <property type="term" value="P:signal peptide processing"/>
    <property type="evidence" value="ECO:0007669"/>
    <property type="project" value="UniProtKB-UniRule"/>
</dbReference>
<sequence>MIDLSKFDRIKTIGQSMFPFLQHGDVIYYRQILYEDIKTNDIIVVKSRKSYFTHRVIFKNDDYIVTKGDNNPFPDRKVMREQIVGKVYQIKRKGKVVRLVHLYLLQSILYFKEIKLINSFLRKNNFKFLFLKGLPLHLHYEKRHPQRIYADCDVFVDKSERNNIENIFYKLGYKKLTEKSMMSGISANPKPETNYYKVVNGVRVVFDVHFEPAFMMTKLYINHRFYDLKLLNSLTGHLLKSRREIKVNRNSFSILKSVELVAYLALHFFHHNYRGIYRLELIKEIIDKEFSSEKWRQLGKFILQYKLQNFVFPVFILLKDYYSVSVPRAFLSKISPKHLFNVFLMSRINSTVFTNQNRFQAGIERFLLLLTLSPQPLYQRLMVFTDFAVVLLALRLVYKYLLSRIKKIQLTGK</sequence>
<evidence type="ECO:0000256" key="2">
    <source>
        <dbReference type="ARBA" id="ARBA00022692"/>
    </source>
</evidence>
<evidence type="ECO:0000256" key="6">
    <source>
        <dbReference type="SAM" id="Phobius"/>
    </source>
</evidence>
<evidence type="ECO:0000256" key="1">
    <source>
        <dbReference type="ARBA" id="ARBA00004370"/>
    </source>
</evidence>
<evidence type="ECO:0000256" key="4">
    <source>
        <dbReference type="ARBA" id="ARBA00023136"/>
    </source>
</evidence>
<dbReference type="SUPFAM" id="SSF51306">
    <property type="entry name" value="LexA/Signal peptidase"/>
    <property type="match status" value="1"/>
</dbReference>
<keyword evidence="4 6" id="KW-0472">Membrane</keyword>
<name>A0A1F7IZ05_9BACT</name>